<dbReference type="GO" id="GO:0016740">
    <property type="term" value="F:transferase activity"/>
    <property type="evidence" value="ECO:0007669"/>
    <property type="project" value="UniProtKB-KW"/>
</dbReference>
<keyword evidence="1" id="KW-0449">Lipoprotein</keyword>
<gene>
    <name evidence="1" type="primary">lgt_1</name>
    <name evidence="1" type="ORF">CM83_41288</name>
</gene>
<proteinExistence type="predicted"/>
<sequence length="415" mass="48202">MESRQVTVRREYIQLLNKLTGCILTGNTRDLRKNFESLLKIICSENQEFLLSVQNDSDNPLSKSNLIIFACKNEQYSVLEYLFNAGERMLINLYKHIGSDLIHPSYSDSCKHNAFYYAIRSNNVKLVDILIEKWPGFDLEKNIECFEDILSGSYQALTLRNVALSSEMQLCIESRLLNFRLAINEQLHIPGVTLTQIIGRIDWLISKIHRTLNEDFGEQTDILLQNLKTIAKNIYVLKASLRSTYDAIPWEEMEFCLTTFVRTRIRDDELNILYWSFITKSALISHLKNFTKCLEAEKIGILDKHSVDTLKSFPTIRRDQAVKLIIKKYPFFQTLYYDFQRARDVRSLSIIHEYTNVSVTADIEEKDGRLIIVRTLQVVSQCFKNTFEAPKLSDEARKRLLGSLEGKSVEDPRRV</sequence>
<keyword evidence="1" id="KW-0808">Transferase</keyword>
<name>A0A0A9YFE0_LYGHE</name>
<dbReference type="AlphaFoldDB" id="A0A0A9YFE0"/>
<evidence type="ECO:0000313" key="1">
    <source>
        <dbReference type="EMBL" id="JAG29828.1"/>
    </source>
</evidence>
<protein>
    <submittedName>
        <fullName evidence="1">Prolipoprotein diacylglyceryl transferase</fullName>
    </submittedName>
</protein>
<dbReference type="EMBL" id="GBHO01013776">
    <property type="protein sequence ID" value="JAG29828.1"/>
    <property type="molecule type" value="Transcribed_RNA"/>
</dbReference>
<reference evidence="1" key="2">
    <citation type="submission" date="2014-07" db="EMBL/GenBank/DDBJ databases">
        <authorList>
            <person name="Hull J."/>
        </authorList>
    </citation>
    <scope>NUCLEOTIDE SEQUENCE</scope>
</reference>
<reference evidence="1" key="1">
    <citation type="journal article" date="2014" name="PLoS ONE">
        <title>Transcriptome-Based Identification of ABC Transporters in the Western Tarnished Plant Bug Lygus hesperus.</title>
        <authorList>
            <person name="Hull J.J."/>
            <person name="Chaney K."/>
            <person name="Geib S.M."/>
            <person name="Fabrick J.A."/>
            <person name="Brent C.S."/>
            <person name="Walsh D."/>
            <person name="Lavine L.C."/>
        </authorList>
    </citation>
    <scope>NUCLEOTIDE SEQUENCE</scope>
</reference>
<organism evidence="1">
    <name type="scientific">Lygus hesperus</name>
    <name type="common">Western plant bug</name>
    <dbReference type="NCBI Taxonomy" id="30085"/>
    <lineage>
        <taxon>Eukaryota</taxon>
        <taxon>Metazoa</taxon>
        <taxon>Ecdysozoa</taxon>
        <taxon>Arthropoda</taxon>
        <taxon>Hexapoda</taxon>
        <taxon>Insecta</taxon>
        <taxon>Pterygota</taxon>
        <taxon>Neoptera</taxon>
        <taxon>Paraneoptera</taxon>
        <taxon>Hemiptera</taxon>
        <taxon>Heteroptera</taxon>
        <taxon>Panheteroptera</taxon>
        <taxon>Cimicomorpha</taxon>
        <taxon>Miridae</taxon>
        <taxon>Mirini</taxon>
        <taxon>Lygus</taxon>
    </lineage>
</organism>
<feature type="non-terminal residue" evidence="1">
    <location>
        <position position="415"/>
    </location>
</feature>
<accession>A0A0A9YFE0</accession>